<evidence type="ECO:0000313" key="1">
    <source>
        <dbReference type="EMBL" id="JAA50462.1"/>
    </source>
</evidence>
<dbReference type="AlphaFoldDB" id="K9IRD7"/>
<organism evidence="1">
    <name type="scientific">Desmodus rotundus</name>
    <name type="common">Vampire bat</name>
    <dbReference type="NCBI Taxonomy" id="9430"/>
    <lineage>
        <taxon>Eukaryota</taxon>
        <taxon>Metazoa</taxon>
        <taxon>Chordata</taxon>
        <taxon>Craniata</taxon>
        <taxon>Vertebrata</taxon>
        <taxon>Euteleostomi</taxon>
        <taxon>Mammalia</taxon>
        <taxon>Eutheria</taxon>
        <taxon>Laurasiatheria</taxon>
        <taxon>Chiroptera</taxon>
        <taxon>Yangochiroptera</taxon>
        <taxon>Phyllostomidae</taxon>
        <taxon>Desmodontinae</taxon>
        <taxon>Desmodus</taxon>
    </lineage>
</organism>
<sequence length="107" mass="11744">KCYPVPAPVPESLCTSSTSGRPPVCFQSTGCKTVDRAKIPARWSPDLSLPGPALRAERKQEVKVKCSAYSYGFSFPTHPGWGKVDSRAGGVTRRPLCVLAYFREDHF</sequence>
<name>K9IRD7_DESRO</name>
<feature type="non-terminal residue" evidence="1">
    <location>
        <position position="1"/>
    </location>
</feature>
<accession>K9IRD7</accession>
<reference evidence="1" key="1">
    <citation type="submission" date="2012-11" db="EMBL/GenBank/DDBJ databases">
        <title>The Vampirome: Transcriptome and Proteome Analysis of the Submandibular and Accessory Glands of the Vampire Bat and Vector of Human Rabies, Desmodus rotundus.</title>
        <authorList>
            <person name="Francischetti I.M.B."/>
            <person name="Assumpcao T.C.F."/>
            <person name="Ma D."/>
            <person name="Vicente E.C."/>
            <person name="Ribeiro J.M.C."/>
        </authorList>
    </citation>
    <scope>NUCLEOTIDE SEQUENCE</scope>
    <source>
        <tissue evidence="1">Salivary gland</tissue>
    </source>
</reference>
<proteinExistence type="evidence at transcript level"/>
<dbReference type="EMBL" id="GABZ01003063">
    <property type="protein sequence ID" value="JAA50462.1"/>
    <property type="molecule type" value="mRNA"/>
</dbReference>
<protein>
    <submittedName>
        <fullName evidence="1">Uncharacterized protein</fullName>
    </submittedName>
</protein>